<gene>
    <name evidence="2" type="ORF">CKAH01_08407</name>
</gene>
<name>A0AAD9Y138_COLKA</name>
<dbReference type="Gene3D" id="6.10.140.1020">
    <property type="match status" value="1"/>
</dbReference>
<feature type="compositionally biased region" description="Basic and acidic residues" evidence="1">
    <location>
        <begin position="186"/>
        <end position="223"/>
    </location>
</feature>
<reference evidence="2" key="1">
    <citation type="submission" date="2023-02" db="EMBL/GenBank/DDBJ databases">
        <title>Colletotrichum kahawae CIFC_Que2 genome sequencing and assembly.</title>
        <authorList>
            <person name="Baroncelli R."/>
        </authorList>
    </citation>
    <scope>NUCLEOTIDE SEQUENCE</scope>
    <source>
        <strain evidence="2">CIFC_Que2</strain>
    </source>
</reference>
<feature type="compositionally biased region" description="Polar residues" evidence="1">
    <location>
        <begin position="48"/>
        <end position="82"/>
    </location>
</feature>
<evidence type="ECO:0000313" key="2">
    <source>
        <dbReference type="EMBL" id="KAK2733273.1"/>
    </source>
</evidence>
<organism evidence="2 3">
    <name type="scientific">Colletotrichum kahawae</name>
    <name type="common">Coffee berry disease fungus</name>
    <dbReference type="NCBI Taxonomy" id="34407"/>
    <lineage>
        <taxon>Eukaryota</taxon>
        <taxon>Fungi</taxon>
        <taxon>Dikarya</taxon>
        <taxon>Ascomycota</taxon>
        <taxon>Pezizomycotina</taxon>
        <taxon>Sordariomycetes</taxon>
        <taxon>Hypocreomycetidae</taxon>
        <taxon>Glomerellales</taxon>
        <taxon>Glomerellaceae</taxon>
        <taxon>Colletotrichum</taxon>
        <taxon>Colletotrichum gloeosporioides species complex</taxon>
    </lineage>
</organism>
<keyword evidence="3" id="KW-1185">Reference proteome</keyword>
<feature type="region of interest" description="Disordered" evidence="1">
    <location>
        <begin position="159"/>
        <end position="253"/>
    </location>
</feature>
<dbReference type="EMBL" id="VYYT01000510">
    <property type="protein sequence ID" value="KAK2733273.1"/>
    <property type="molecule type" value="Genomic_DNA"/>
</dbReference>
<evidence type="ECO:0000313" key="3">
    <source>
        <dbReference type="Proteomes" id="UP001281614"/>
    </source>
</evidence>
<dbReference type="PANTHER" id="PTHR28527:SF1">
    <property type="entry name" value="SWI5-DEPENDENT RECOMBINATION DNA REPAIR PROTEIN 1"/>
    <property type="match status" value="1"/>
</dbReference>
<sequence>MYTPAAKRRRLDDASNTLRKPFKSPAVVRDREAAAGDATASSPRADAVNTNSSSTRCGGSATGTAAQRSGIQLTTPAKQPSTPARRPFSLSRPQHGVSPSPLRTTGDGTPTGIRTARDAAGREEIIRQAERIRGGRSGTGSETDEELVVLIAKWRAASRQAAEEVFEASKERVQSMGGMKAWKKTRREEQKSFLERMMEEEPKRDRDEAAGKEDEYSPDHVGAENDGDKDDDREDDEDEVRPSDPMDGWGTGLTNMLQEEFTLGTMLKSMNIDFEVIGYDEDTGWWRDG</sequence>
<dbReference type="AlphaFoldDB" id="A0AAD9Y138"/>
<feature type="compositionally biased region" description="Basic and acidic residues" evidence="1">
    <location>
        <begin position="115"/>
        <end position="133"/>
    </location>
</feature>
<evidence type="ECO:0000256" key="1">
    <source>
        <dbReference type="SAM" id="MobiDB-lite"/>
    </source>
</evidence>
<comment type="caution">
    <text evidence="2">The sequence shown here is derived from an EMBL/GenBank/DDBJ whole genome shotgun (WGS) entry which is preliminary data.</text>
</comment>
<evidence type="ECO:0008006" key="4">
    <source>
        <dbReference type="Google" id="ProtNLM"/>
    </source>
</evidence>
<feature type="region of interest" description="Disordered" evidence="1">
    <location>
        <begin position="1"/>
        <end position="145"/>
    </location>
</feature>
<protein>
    <recommendedName>
        <fullName evidence="4">DNA repair protein Dds20/Mei5</fullName>
    </recommendedName>
</protein>
<dbReference type="Proteomes" id="UP001281614">
    <property type="component" value="Unassembled WGS sequence"/>
</dbReference>
<dbReference type="PANTHER" id="PTHR28527">
    <property type="entry name" value="MATING-TYPE SWITCHING PROTEIN SWI2-RELATED"/>
    <property type="match status" value="1"/>
</dbReference>
<feature type="compositionally biased region" description="Acidic residues" evidence="1">
    <location>
        <begin position="225"/>
        <end position="239"/>
    </location>
</feature>
<dbReference type="GO" id="GO:0006310">
    <property type="term" value="P:DNA recombination"/>
    <property type="evidence" value="ECO:0007669"/>
    <property type="project" value="TreeGrafter"/>
</dbReference>
<proteinExistence type="predicted"/>
<accession>A0AAD9Y138</accession>